<evidence type="ECO:0000313" key="1">
    <source>
        <dbReference type="EMBL" id="ALO26191.1"/>
    </source>
</evidence>
<organism evidence="1">
    <name type="scientific">Leptospira borgpetersenii serovar Ballum</name>
    <dbReference type="NCBI Taxonomy" id="280505"/>
    <lineage>
        <taxon>Bacteria</taxon>
        <taxon>Pseudomonadati</taxon>
        <taxon>Spirochaetota</taxon>
        <taxon>Spirochaetia</taxon>
        <taxon>Leptospirales</taxon>
        <taxon>Leptospiraceae</taxon>
        <taxon>Leptospira</taxon>
    </lineage>
</organism>
<reference evidence="1 2" key="1">
    <citation type="journal article" date="2015" name="PLoS Negl. Trop. Dis.">
        <title>Distribution of Plasmids in Distinct Leptospira Pathogenic Species.</title>
        <authorList>
            <person name="Wang Y."/>
            <person name="Zhuang X."/>
            <person name="Zhong Y."/>
            <person name="Zhang C."/>
            <person name="Zhang Y."/>
            <person name="Zeng L."/>
            <person name="Zhu Y."/>
            <person name="He P."/>
            <person name="Dong K."/>
            <person name="Pal U."/>
            <person name="Guo X."/>
            <person name="Qin J."/>
        </authorList>
    </citation>
    <scope>NUCLEOTIDE SEQUENCE [LARGE SCALE GENOMIC DNA]</scope>
    <source>
        <strain evidence="1 2">56604</strain>
    </source>
</reference>
<dbReference type="Proteomes" id="UP000058857">
    <property type="component" value="Chromosome 1"/>
</dbReference>
<name>A0A0S2IRC3_LEPBO</name>
<dbReference type="PATRIC" id="fig|280505.15.peg.1876"/>
<proteinExistence type="predicted"/>
<gene>
    <name evidence="1" type="ORF">LBBP_01914</name>
</gene>
<evidence type="ECO:0000313" key="2">
    <source>
        <dbReference type="Proteomes" id="UP000058857"/>
    </source>
</evidence>
<protein>
    <submittedName>
        <fullName evidence="1">Uncharacterized protein</fullName>
    </submittedName>
</protein>
<dbReference type="AlphaFoldDB" id="A0A0S2IRC3"/>
<dbReference type="EMBL" id="CP012029">
    <property type="protein sequence ID" value="ALO26191.1"/>
    <property type="molecule type" value="Genomic_DNA"/>
</dbReference>
<accession>A0A0S2IRC3</accession>
<sequence>MKFKTLHEIDLLSANDPYILMVDFKFSGNPKKENVLRIDLVYFIKKVKLQDSIPVSGQVLSLSKNRKLRLRNLLQPCPAFREIFPILNSFL</sequence>